<dbReference type="PANTHER" id="PTHR20933">
    <property type="entry name" value="F-BOX ONLY PROTEIN 33"/>
    <property type="match status" value="1"/>
</dbReference>
<feature type="region of interest" description="Disordered" evidence="1">
    <location>
        <begin position="1"/>
        <end position="39"/>
    </location>
</feature>
<dbReference type="SMART" id="SM00256">
    <property type="entry name" value="FBOX"/>
    <property type="match status" value="1"/>
</dbReference>
<feature type="domain" description="F-box" evidence="2">
    <location>
        <begin position="48"/>
        <end position="94"/>
    </location>
</feature>
<dbReference type="PANTHER" id="PTHR20933:SF3">
    <property type="entry name" value="F-BOX ONLY PROTEIN 33"/>
    <property type="match status" value="1"/>
</dbReference>
<evidence type="ECO:0000313" key="4">
    <source>
        <dbReference type="RefSeq" id="XP_035824901.1"/>
    </source>
</evidence>
<feature type="compositionally biased region" description="Basic and acidic residues" evidence="1">
    <location>
        <begin position="19"/>
        <end position="34"/>
    </location>
</feature>
<dbReference type="Gene3D" id="3.80.10.10">
    <property type="entry name" value="Ribonuclease Inhibitor"/>
    <property type="match status" value="1"/>
</dbReference>
<dbReference type="InterPro" id="IPR001810">
    <property type="entry name" value="F-box_dom"/>
</dbReference>
<dbReference type="PROSITE" id="PS50181">
    <property type="entry name" value="FBOX"/>
    <property type="match status" value="1"/>
</dbReference>
<dbReference type="Gene3D" id="1.20.1280.50">
    <property type="match status" value="1"/>
</dbReference>
<dbReference type="RefSeq" id="XP_035824901.1">
    <property type="nucleotide sequence ID" value="XM_035969008.1"/>
</dbReference>
<gene>
    <name evidence="4" type="primary">LOC118477150</name>
</gene>
<organism evidence="3 4">
    <name type="scientific">Aplysia californica</name>
    <name type="common">California sea hare</name>
    <dbReference type="NCBI Taxonomy" id="6500"/>
    <lineage>
        <taxon>Eukaryota</taxon>
        <taxon>Metazoa</taxon>
        <taxon>Spiralia</taxon>
        <taxon>Lophotrochozoa</taxon>
        <taxon>Mollusca</taxon>
        <taxon>Gastropoda</taxon>
        <taxon>Heterobranchia</taxon>
        <taxon>Euthyneura</taxon>
        <taxon>Tectipleura</taxon>
        <taxon>Aplysiida</taxon>
        <taxon>Aplysioidea</taxon>
        <taxon>Aplysiidae</taxon>
        <taxon>Aplysia</taxon>
    </lineage>
</organism>
<sequence length="434" mass="49760">MDGMDSADAKRPKLSHSNGDNERREESGSHRHNTELGNGVDAESEDLYADWANLPEPLVTHILSFLSALERCRVGATCKNWRESLDNPVLWKTMKCGFFLPAHGNLLKFVQRYGQFVNNLTVALNQKETVNRMNAIAVFKTLNDLDHIRLTHITVQFKGDNPLFYAGQEFMAVLSSLFEKMGQQPAAYRSIRYLNFREMKANFEVDFISHIAASCPQLEYLNILNGMLVCKVSPHSMVDLVQRCEMLKELHLYHCSLSNDVLRMFTEPGRQQLLKLGVVCRRAEKYGTDISSEAWSALVLANPDLRVDLGFDHTCPYHRIAEILKPEIPVKELHFATYTRITLEVNLAKMFYDRTLEKLVVHTKPNAEFEQTLLALVRACRKLHTLYVYGVLRKEVIEEIFTLSPEMKSKGSYILKWEMEPEPWTVGEEDDDGV</sequence>
<dbReference type="Proteomes" id="UP000694888">
    <property type="component" value="Unplaced"/>
</dbReference>
<keyword evidence="3" id="KW-1185">Reference proteome</keyword>
<reference evidence="4" key="1">
    <citation type="submission" date="2025-08" db="UniProtKB">
        <authorList>
            <consortium name="RefSeq"/>
        </authorList>
    </citation>
    <scope>IDENTIFICATION</scope>
</reference>
<dbReference type="SUPFAM" id="SSF81383">
    <property type="entry name" value="F-box domain"/>
    <property type="match status" value="1"/>
</dbReference>
<proteinExistence type="predicted"/>
<evidence type="ECO:0000313" key="3">
    <source>
        <dbReference type="Proteomes" id="UP000694888"/>
    </source>
</evidence>
<dbReference type="GeneID" id="118477150"/>
<dbReference type="Pfam" id="PF12937">
    <property type="entry name" value="F-box-like"/>
    <property type="match status" value="1"/>
</dbReference>
<name>A0ABM1VR59_APLCA</name>
<evidence type="ECO:0000256" key="1">
    <source>
        <dbReference type="SAM" id="MobiDB-lite"/>
    </source>
</evidence>
<dbReference type="InterPro" id="IPR036047">
    <property type="entry name" value="F-box-like_dom_sf"/>
</dbReference>
<accession>A0ABM1VR59</accession>
<dbReference type="InterPro" id="IPR032675">
    <property type="entry name" value="LRR_dom_sf"/>
</dbReference>
<protein>
    <submittedName>
        <fullName evidence="4">F-box/LRR-repeat protein 8-like</fullName>
    </submittedName>
</protein>
<evidence type="ECO:0000259" key="2">
    <source>
        <dbReference type="PROSITE" id="PS50181"/>
    </source>
</evidence>
<dbReference type="SUPFAM" id="SSF52047">
    <property type="entry name" value="RNI-like"/>
    <property type="match status" value="1"/>
</dbReference>